<proteinExistence type="predicted"/>
<evidence type="ECO:0000313" key="2">
    <source>
        <dbReference type="EMBL" id="KAK0440936.1"/>
    </source>
</evidence>
<dbReference type="RefSeq" id="XP_060323791.1">
    <property type="nucleotide sequence ID" value="XM_060470290.1"/>
</dbReference>
<comment type="caution">
    <text evidence="2">The sequence shown here is derived from an EMBL/GenBank/DDBJ whole genome shotgun (WGS) entry which is preliminary data.</text>
</comment>
<feature type="region of interest" description="Disordered" evidence="1">
    <location>
        <begin position="29"/>
        <end position="75"/>
    </location>
</feature>
<organism evidence="2 3">
    <name type="scientific">Armillaria tabescens</name>
    <name type="common">Ringless honey mushroom</name>
    <name type="synonym">Agaricus tabescens</name>
    <dbReference type="NCBI Taxonomy" id="1929756"/>
    <lineage>
        <taxon>Eukaryota</taxon>
        <taxon>Fungi</taxon>
        <taxon>Dikarya</taxon>
        <taxon>Basidiomycota</taxon>
        <taxon>Agaricomycotina</taxon>
        <taxon>Agaricomycetes</taxon>
        <taxon>Agaricomycetidae</taxon>
        <taxon>Agaricales</taxon>
        <taxon>Marasmiineae</taxon>
        <taxon>Physalacriaceae</taxon>
        <taxon>Desarmillaria</taxon>
    </lineage>
</organism>
<feature type="region of interest" description="Disordered" evidence="1">
    <location>
        <begin position="149"/>
        <end position="193"/>
    </location>
</feature>
<reference evidence="2" key="1">
    <citation type="submission" date="2023-06" db="EMBL/GenBank/DDBJ databases">
        <authorList>
            <consortium name="Lawrence Berkeley National Laboratory"/>
            <person name="Ahrendt S."/>
            <person name="Sahu N."/>
            <person name="Indic B."/>
            <person name="Wong-Bajracharya J."/>
            <person name="Merenyi Z."/>
            <person name="Ke H.-M."/>
            <person name="Monk M."/>
            <person name="Kocsube S."/>
            <person name="Drula E."/>
            <person name="Lipzen A."/>
            <person name="Balint B."/>
            <person name="Henrissat B."/>
            <person name="Andreopoulos B."/>
            <person name="Martin F.M."/>
            <person name="Harder C.B."/>
            <person name="Rigling D."/>
            <person name="Ford K.L."/>
            <person name="Foster G.D."/>
            <person name="Pangilinan J."/>
            <person name="Papanicolaou A."/>
            <person name="Barry K."/>
            <person name="LaButti K."/>
            <person name="Viragh M."/>
            <person name="Koriabine M."/>
            <person name="Yan M."/>
            <person name="Riley R."/>
            <person name="Champramary S."/>
            <person name="Plett K.L."/>
            <person name="Tsai I.J."/>
            <person name="Slot J."/>
            <person name="Sipos G."/>
            <person name="Plett J."/>
            <person name="Nagy L.G."/>
            <person name="Grigoriev I.V."/>
        </authorList>
    </citation>
    <scope>NUCLEOTIDE SEQUENCE</scope>
    <source>
        <strain evidence="2">CCBAS 213</strain>
    </source>
</reference>
<dbReference type="AlphaFoldDB" id="A0AA39JFN8"/>
<protein>
    <submittedName>
        <fullName evidence="2">Uncharacterized protein</fullName>
    </submittedName>
</protein>
<dbReference type="GeneID" id="85353838"/>
<feature type="compositionally biased region" description="Basic residues" evidence="1">
    <location>
        <begin position="39"/>
        <end position="50"/>
    </location>
</feature>
<sequence>MKKGFAYSEVKGAWIESIEYATEKNHMIENGGENDTARLRRKGKSHKKIGVRGLDDGRSKSLRQTASEGESEGDGGAVVGLFRGITVFTMMGEGRECVEESSEDDPVVGYEDIIFRPTVYTEGLGECHLVAMKTHQILLRRRPMRRKKGLREMEDRDERIVQNDGARLDVDERDAGESGLAENDVGDDWHEDVSENCDSGGGFGCFGWPKSGAAKKETGEEGLMQSGFLASQLFKNSSKHAGIQSRRYSEEGEERAEGNSESDIHKATGMVDHGADIPTTSVRVFSSSPKVLVRSYNETVLFVILRMIGSHPELIRTYPQQTGNRVTTAGIA</sequence>
<dbReference type="EMBL" id="JAUEPS010000073">
    <property type="protein sequence ID" value="KAK0440936.1"/>
    <property type="molecule type" value="Genomic_DNA"/>
</dbReference>
<name>A0AA39JFN8_ARMTA</name>
<evidence type="ECO:0000313" key="3">
    <source>
        <dbReference type="Proteomes" id="UP001175211"/>
    </source>
</evidence>
<evidence type="ECO:0000256" key="1">
    <source>
        <dbReference type="SAM" id="MobiDB-lite"/>
    </source>
</evidence>
<feature type="compositionally biased region" description="Basic and acidic residues" evidence="1">
    <location>
        <begin position="150"/>
        <end position="176"/>
    </location>
</feature>
<keyword evidence="3" id="KW-1185">Reference proteome</keyword>
<feature type="compositionally biased region" description="Basic and acidic residues" evidence="1">
    <location>
        <begin position="247"/>
        <end position="262"/>
    </location>
</feature>
<dbReference type="Proteomes" id="UP001175211">
    <property type="component" value="Unassembled WGS sequence"/>
</dbReference>
<gene>
    <name evidence="2" type="ORF">EV420DRAFT_1485786</name>
</gene>
<feature type="region of interest" description="Disordered" evidence="1">
    <location>
        <begin position="240"/>
        <end position="262"/>
    </location>
</feature>
<accession>A0AA39JFN8</accession>